<keyword evidence="1" id="KW-1185">Reference proteome</keyword>
<reference evidence="2" key="1">
    <citation type="submission" date="2025-08" db="UniProtKB">
        <authorList>
            <consortium name="RefSeq"/>
        </authorList>
    </citation>
    <scope>IDENTIFICATION</scope>
    <source>
        <tissue evidence="2">Thorax and Abdomen</tissue>
    </source>
</reference>
<dbReference type="Proteomes" id="UP000829291">
    <property type="component" value="Chromosome 1"/>
</dbReference>
<dbReference type="GeneID" id="124296647"/>
<protein>
    <submittedName>
        <fullName evidence="2">Uncharacterized protein LOC124296647</fullName>
    </submittedName>
</protein>
<organism evidence="1 2">
    <name type="scientific">Neodiprion lecontei</name>
    <name type="common">Redheaded pine sawfly</name>
    <dbReference type="NCBI Taxonomy" id="441921"/>
    <lineage>
        <taxon>Eukaryota</taxon>
        <taxon>Metazoa</taxon>
        <taxon>Ecdysozoa</taxon>
        <taxon>Arthropoda</taxon>
        <taxon>Hexapoda</taxon>
        <taxon>Insecta</taxon>
        <taxon>Pterygota</taxon>
        <taxon>Neoptera</taxon>
        <taxon>Endopterygota</taxon>
        <taxon>Hymenoptera</taxon>
        <taxon>Tenthredinoidea</taxon>
        <taxon>Diprionidae</taxon>
        <taxon>Diprioninae</taxon>
        <taxon>Neodiprion</taxon>
    </lineage>
</organism>
<dbReference type="RefSeq" id="XP_046602763.1">
    <property type="nucleotide sequence ID" value="XM_046746807.1"/>
</dbReference>
<sequence>MNSMCHMFAVSTEGYIPLVECQYDILRTAYKGFAKFISKTMFSWYAMQHLYARQIAIKSHRGDTTFKEDQFLRYVKSDNYSIPMALDEYLCSIGNIDYATTKYQVHFPVWPNNHGHFGRVTDKTHYKYETSLAPRVLSQAILEDLMYTRDPTRSRNWNLPENLRPIEENAGLPTKNLLGWCRSTTLTAEQRESLEGLGLDEDNFEASILQFQMNEGLFERIAYFVRASEKVINLSNQISESVNGSVAPVRWQERDVTNPENFSRTTAYLEREVCQCGPVQEVTNERALIMALRTKKEQIIDKRSYSCYDFGEYLAVPDTWHDTRNKIFEFGRADTWNNCTYRSAYRGKDDVRTSWIRKGLLKNH</sequence>
<name>A0ABM3GR59_NEOLC</name>
<accession>A0ABM3GR59</accession>
<evidence type="ECO:0000313" key="1">
    <source>
        <dbReference type="Proteomes" id="UP000829291"/>
    </source>
</evidence>
<gene>
    <name evidence="2" type="primary">LOC124296647</name>
</gene>
<evidence type="ECO:0000313" key="2">
    <source>
        <dbReference type="RefSeq" id="XP_046602763.1"/>
    </source>
</evidence>
<proteinExistence type="predicted"/>